<dbReference type="FunFam" id="3.20.20.330:FF:000002">
    <property type="entry name" value="Homocysteine S-methyltransferase"/>
    <property type="match status" value="1"/>
</dbReference>
<dbReference type="SUPFAM" id="SSF82282">
    <property type="entry name" value="Homocysteine S-methyltransferase"/>
    <property type="match status" value="1"/>
</dbReference>
<evidence type="ECO:0000256" key="3">
    <source>
        <dbReference type="ARBA" id="ARBA00022723"/>
    </source>
</evidence>
<comment type="cofactor">
    <cofactor evidence="6">
        <name>Zn(2+)</name>
        <dbReference type="ChEBI" id="CHEBI:29105"/>
    </cofactor>
    <text evidence="6">Binds 1 zinc ion per subunit.</text>
</comment>
<dbReference type="GO" id="GO:0008898">
    <property type="term" value="F:S-adenosylmethionine-homocysteine S-methyltransferase activity"/>
    <property type="evidence" value="ECO:0007669"/>
    <property type="project" value="TreeGrafter"/>
</dbReference>
<evidence type="ECO:0000259" key="8">
    <source>
        <dbReference type="PROSITE" id="PS50970"/>
    </source>
</evidence>
<evidence type="ECO:0000313" key="10">
    <source>
        <dbReference type="Proteomes" id="UP000037558"/>
    </source>
</evidence>
<dbReference type="PANTHER" id="PTHR46015">
    <property type="entry name" value="ZGC:172121"/>
    <property type="match status" value="1"/>
</dbReference>
<organism evidence="9 10">
    <name type="scientific">Priestia koreensis</name>
    <dbReference type="NCBI Taxonomy" id="284581"/>
    <lineage>
        <taxon>Bacteria</taxon>
        <taxon>Bacillati</taxon>
        <taxon>Bacillota</taxon>
        <taxon>Bacilli</taxon>
        <taxon>Bacillales</taxon>
        <taxon>Bacillaceae</taxon>
        <taxon>Priestia</taxon>
    </lineage>
</organism>
<comment type="caution">
    <text evidence="9">The sequence shown here is derived from an EMBL/GenBank/DDBJ whole genome shotgun (WGS) entry which is preliminary data.</text>
</comment>
<dbReference type="AlphaFoldDB" id="A0A0M0L131"/>
<keyword evidence="2 7" id="KW-0808">Transferase</keyword>
<keyword evidence="4 6" id="KW-0862">Zinc</keyword>
<evidence type="ECO:0000256" key="1">
    <source>
        <dbReference type="ARBA" id="ARBA00022603"/>
    </source>
</evidence>
<evidence type="ECO:0000256" key="6">
    <source>
        <dbReference type="PIRSR" id="PIRSR037505-2"/>
    </source>
</evidence>
<dbReference type="PANTHER" id="PTHR46015:SF1">
    <property type="entry name" value="HOMOCYSTEINE S-METHYLTRANSFERASE-LIKE ISOFORM 1"/>
    <property type="match status" value="1"/>
</dbReference>
<gene>
    <name evidence="9" type="primary">mmuM</name>
    <name evidence="9" type="ORF">AMD01_13440</name>
</gene>
<evidence type="ECO:0000313" key="9">
    <source>
        <dbReference type="EMBL" id="KOO44358.1"/>
    </source>
</evidence>
<dbReference type="Pfam" id="PF02574">
    <property type="entry name" value="S-methyl_trans"/>
    <property type="match status" value="1"/>
</dbReference>
<protein>
    <recommendedName>
        <fullName evidence="5">S-methylmethionine:homocysteine methyltransferase</fullName>
    </recommendedName>
</protein>
<evidence type="ECO:0000256" key="5">
    <source>
        <dbReference type="ARBA" id="ARBA00076752"/>
    </source>
</evidence>
<dbReference type="NCBIfam" id="NF007020">
    <property type="entry name" value="PRK09485.1"/>
    <property type="match status" value="1"/>
</dbReference>
<dbReference type="RefSeq" id="WP_053402017.1">
    <property type="nucleotide sequence ID" value="NZ_LILC01000016.1"/>
</dbReference>
<dbReference type="InterPro" id="IPR051486">
    <property type="entry name" value="Hcy_S-methyltransferase"/>
</dbReference>
<feature type="binding site" evidence="7">
    <location>
        <position position="294"/>
    </location>
    <ligand>
        <name>Zn(2+)</name>
        <dbReference type="ChEBI" id="CHEBI:29105"/>
    </ligand>
</feature>
<dbReference type="GO" id="GO:0009086">
    <property type="term" value="P:methionine biosynthetic process"/>
    <property type="evidence" value="ECO:0007669"/>
    <property type="project" value="InterPro"/>
</dbReference>
<dbReference type="InterPro" id="IPR036589">
    <property type="entry name" value="HCY_dom_sf"/>
</dbReference>
<dbReference type="EMBL" id="LILC01000016">
    <property type="protein sequence ID" value="KOO44358.1"/>
    <property type="molecule type" value="Genomic_DNA"/>
</dbReference>
<dbReference type="InterPro" id="IPR003726">
    <property type="entry name" value="HCY_dom"/>
</dbReference>
<feature type="domain" description="Hcy-binding" evidence="8">
    <location>
        <begin position="2"/>
        <end position="308"/>
    </location>
</feature>
<feature type="binding site" evidence="7">
    <location>
        <position position="293"/>
    </location>
    <ligand>
        <name>Zn(2+)</name>
        <dbReference type="ChEBI" id="CHEBI:29105"/>
    </ligand>
</feature>
<dbReference type="InterPro" id="IPR017226">
    <property type="entry name" value="BHMT-like"/>
</dbReference>
<dbReference type="PATRIC" id="fig|284581.3.peg.4816"/>
<dbReference type="GO" id="GO:0032259">
    <property type="term" value="P:methylation"/>
    <property type="evidence" value="ECO:0007669"/>
    <property type="project" value="UniProtKB-KW"/>
</dbReference>
<accession>A0A0M0L131</accession>
<keyword evidence="3 6" id="KW-0479">Metal-binding</keyword>
<keyword evidence="1 7" id="KW-0489">Methyltransferase</keyword>
<dbReference type="GO" id="GO:0033528">
    <property type="term" value="P:S-methylmethionine cycle"/>
    <property type="evidence" value="ECO:0007669"/>
    <property type="project" value="TreeGrafter"/>
</dbReference>
<dbReference type="GO" id="GO:0008270">
    <property type="term" value="F:zinc ion binding"/>
    <property type="evidence" value="ECO:0007669"/>
    <property type="project" value="InterPro"/>
</dbReference>
<dbReference type="PIRSF" id="PIRSF037505">
    <property type="entry name" value="Betaine_HMT"/>
    <property type="match status" value="1"/>
</dbReference>
<evidence type="ECO:0000256" key="7">
    <source>
        <dbReference type="PROSITE-ProRule" id="PRU00333"/>
    </source>
</evidence>
<dbReference type="Gene3D" id="3.20.20.330">
    <property type="entry name" value="Homocysteine-binding-like domain"/>
    <property type="match status" value="1"/>
</dbReference>
<feature type="binding site" evidence="6 7">
    <location>
        <position position="229"/>
    </location>
    <ligand>
        <name>Zn(2+)</name>
        <dbReference type="ChEBI" id="CHEBI:29105"/>
    </ligand>
</feature>
<dbReference type="STRING" id="284581.AMD01_13440"/>
<sequence length="310" mass="34281">MNPIQRILTDFPALILDGALATELERHGCDLNNPLWSAKILMENPDLIKQVHMDYFQAGADCAITASYQTTFEGFAERGVSREEAYRLIQQSVTLAVEARDEFWETVSDQQARPKPIVAASVGPYGAFLADGSEYRGDYRVSKDELVAFHRPRIQALIEAGADILACETIPCLEEAEALVEVLGEFPQAYAWITFSSKDEHHISDGTPIAKCARFLTDYDQVAAIGINCTPPAFIPSLITHIKSESDKPVVVYPNSGEQYNAVTKKWEGSSSGDYACEAKKWFEHGAQLIGGCCRTKPDDIQAIEKLIRS</sequence>
<dbReference type="OrthoDB" id="9803687at2"/>
<evidence type="ECO:0000256" key="2">
    <source>
        <dbReference type="ARBA" id="ARBA00022679"/>
    </source>
</evidence>
<dbReference type="Proteomes" id="UP000037558">
    <property type="component" value="Unassembled WGS sequence"/>
</dbReference>
<dbReference type="PROSITE" id="PS50970">
    <property type="entry name" value="HCY"/>
    <property type="match status" value="1"/>
</dbReference>
<name>A0A0M0L131_9BACI</name>
<reference evidence="10" key="1">
    <citation type="submission" date="2015-08" db="EMBL/GenBank/DDBJ databases">
        <title>Fjat-14210 dsm16467.</title>
        <authorList>
            <person name="Liu B."/>
            <person name="Wang J."/>
            <person name="Zhu Y."/>
            <person name="Liu G."/>
            <person name="Chen Q."/>
            <person name="Chen Z."/>
            <person name="Lan J."/>
            <person name="Che J."/>
            <person name="Ge C."/>
            <person name="Shi H."/>
            <person name="Pan Z."/>
            <person name="Liu X."/>
        </authorList>
    </citation>
    <scope>NUCLEOTIDE SEQUENCE [LARGE SCALE GENOMIC DNA]</scope>
    <source>
        <strain evidence="10">DSM 16467</strain>
    </source>
</reference>
<proteinExistence type="predicted"/>
<keyword evidence="10" id="KW-1185">Reference proteome</keyword>
<evidence type="ECO:0000256" key="4">
    <source>
        <dbReference type="ARBA" id="ARBA00022833"/>
    </source>
</evidence>